<evidence type="ECO:0000256" key="1">
    <source>
        <dbReference type="ARBA" id="ARBA00012493"/>
    </source>
</evidence>
<dbReference type="CDD" id="cd01647">
    <property type="entry name" value="RT_LTR"/>
    <property type="match status" value="1"/>
</dbReference>
<dbReference type="InterPro" id="IPR050951">
    <property type="entry name" value="Retrovirus_Pol_polyprotein"/>
</dbReference>
<feature type="domain" description="Integrase catalytic" evidence="3">
    <location>
        <begin position="663"/>
        <end position="756"/>
    </location>
</feature>
<dbReference type="InterPro" id="IPR012337">
    <property type="entry name" value="RNaseH-like_sf"/>
</dbReference>
<name>A0ABD2IH22_9BILA</name>
<dbReference type="Gene3D" id="3.30.70.270">
    <property type="match status" value="2"/>
</dbReference>
<dbReference type="InterPro" id="IPR036397">
    <property type="entry name" value="RNaseH_sf"/>
</dbReference>
<dbReference type="PROSITE" id="PS50878">
    <property type="entry name" value="RT_POL"/>
    <property type="match status" value="1"/>
</dbReference>
<evidence type="ECO:0000313" key="4">
    <source>
        <dbReference type="EMBL" id="KAL3079404.1"/>
    </source>
</evidence>
<evidence type="ECO:0000259" key="3">
    <source>
        <dbReference type="PROSITE" id="PS50994"/>
    </source>
</evidence>
<organism evidence="4 5">
    <name type="scientific">Heterodera trifolii</name>
    <dbReference type="NCBI Taxonomy" id="157864"/>
    <lineage>
        <taxon>Eukaryota</taxon>
        <taxon>Metazoa</taxon>
        <taxon>Ecdysozoa</taxon>
        <taxon>Nematoda</taxon>
        <taxon>Chromadorea</taxon>
        <taxon>Rhabditida</taxon>
        <taxon>Tylenchina</taxon>
        <taxon>Tylenchomorpha</taxon>
        <taxon>Tylenchoidea</taxon>
        <taxon>Heteroderidae</taxon>
        <taxon>Heteroderinae</taxon>
        <taxon>Heterodera</taxon>
    </lineage>
</organism>
<dbReference type="InterPro" id="IPR041588">
    <property type="entry name" value="Integrase_H2C2"/>
</dbReference>
<sequence length="756" mass="85720">MAANPTIDELTKLLAKQQKLVDQLLNAQQTMSRQLKQLSFLRFQMWSVLILMINPAKTSKIGSTGAAYNEYSKFCLPKKPTEFDFSETSAQLKKAERRAVQLPHASIALKSPKDVELRKRILGKLTTDGKKANYDNVVSDLQMFLSTIAEAKAIERPSHFNFLAVNRRPFQKKEPNKSPTQRLVGVVAMDMNRYVVPIQSQHAENVQRLDICRILNALNQPSRLVEAPVDVNGKPIDFVFDPGAEITVIHEESHHQIGRLRLIQCSESAKYHDGTECTLLGKGFTKFIGNRQQADGKDRMKSQTPTKKDMTLHDLQCNFPHVFAEGLGHCTKAKAHLELKVDAIPVFCRPRPVPFNTRLIVQAELDRLLAQKVIRPIDHTSWAAPIMVVKKANGAARVCADFSTGLNNALLLNQHPLPLPKDIFSKLNGGRIFSQIDLKDAYLQVELDDKSKELCTIATHRGTFQYLRLPFGVKSAPGIFQSIMDSILADCPFAFAYLDDMIVEVFKRIGNFGFRNKPDKCSFNQKQIKYLGFVIDKNGRRPVPSKIKAIAEMPVPTNVSELRSFLGMINHYQQFVKNMRFLRQPLDELLKQDVAWATNADKLLQEVKGFILSQWPNKVIMTEDITQFHRRREALSFENGCIMYADRIVVPASLQTEVLKMLHCGHPGMKRMKSLARQHMYWPGIDQQIEEVMYLIIVDAHSKWLEVFEMRSTGSAATIEQLRSLCARFGLPETLVTDNGTQFSSNERNSSTKMVE</sequence>
<dbReference type="Gene3D" id="3.30.420.10">
    <property type="entry name" value="Ribonuclease H-like superfamily/Ribonuclease H"/>
    <property type="match status" value="1"/>
</dbReference>
<feature type="domain" description="Reverse transcriptase" evidence="2">
    <location>
        <begin position="370"/>
        <end position="570"/>
    </location>
</feature>
<dbReference type="PROSITE" id="PS50994">
    <property type="entry name" value="INTEGRASE"/>
    <property type="match status" value="1"/>
</dbReference>
<dbReference type="PANTHER" id="PTHR37984">
    <property type="entry name" value="PROTEIN CBG26694"/>
    <property type="match status" value="1"/>
</dbReference>
<dbReference type="GO" id="GO:0003964">
    <property type="term" value="F:RNA-directed DNA polymerase activity"/>
    <property type="evidence" value="ECO:0007669"/>
    <property type="project" value="UniProtKB-EC"/>
</dbReference>
<dbReference type="EC" id="2.7.7.49" evidence="1"/>
<dbReference type="SUPFAM" id="SSF53098">
    <property type="entry name" value="Ribonuclease H-like"/>
    <property type="match status" value="1"/>
</dbReference>
<dbReference type="Pfam" id="PF17921">
    <property type="entry name" value="Integrase_H2C2"/>
    <property type="match status" value="1"/>
</dbReference>
<protein>
    <recommendedName>
        <fullName evidence="1">RNA-directed DNA polymerase</fullName>
        <ecNumber evidence="1">2.7.7.49</ecNumber>
    </recommendedName>
</protein>
<dbReference type="InterPro" id="IPR000477">
    <property type="entry name" value="RT_dom"/>
</dbReference>
<comment type="caution">
    <text evidence="4">The sequence shown here is derived from an EMBL/GenBank/DDBJ whole genome shotgun (WGS) entry which is preliminary data.</text>
</comment>
<dbReference type="Gene3D" id="3.10.10.10">
    <property type="entry name" value="HIV Type 1 Reverse Transcriptase, subunit A, domain 1"/>
    <property type="match status" value="1"/>
</dbReference>
<evidence type="ECO:0000259" key="2">
    <source>
        <dbReference type="PROSITE" id="PS50878"/>
    </source>
</evidence>
<dbReference type="InterPro" id="IPR001584">
    <property type="entry name" value="Integrase_cat-core"/>
</dbReference>
<proteinExistence type="predicted"/>
<dbReference type="InterPro" id="IPR043128">
    <property type="entry name" value="Rev_trsase/Diguanyl_cyclase"/>
</dbReference>
<dbReference type="Pfam" id="PF00078">
    <property type="entry name" value="RVT_1"/>
    <property type="match status" value="1"/>
</dbReference>
<dbReference type="PANTHER" id="PTHR37984:SF5">
    <property type="entry name" value="PROTEIN NYNRIN-LIKE"/>
    <property type="match status" value="1"/>
</dbReference>
<dbReference type="AlphaFoldDB" id="A0ABD2IH22"/>
<dbReference type="EMBL" id="JBICBT010001188">
    <property type="protein sequence ID" value="KAL3079404.1"/>
    <property type="molecule type" value="Genomic_DNA"/>
</dbReference>
<accession>A0ABD2IH22</accession>
<gene>
    <name evidence="4" type="ORF">niasHT_033632</name>
</gene>
<dbReference type="InterPro" id="IPR043502">
    <property type="entry name" value="DNA/RNA_pol_sf"/>
</dbReference>
<keyword evidence="5" id="KW-1185">Reference proteome</keyword>
<dbReference type="SUPFAM" id="SSF56672">
    <property type="entry name" value="DNA/RNA polymerases"/>
    <property type="match status" value="1"/>
</dbReference>
<dbReference type="GO" id="GO:0042575">
    <property type="term" value="C:DNA polymerase complex"/>
    <property type="evidence" value="ECO:0007669"/>
    <property type="project" value="UniProtKB-ARBA"/>
</dbReference>
<evidence type="ECO:0000313" key="5">
    <source>
        <dbReference type="Proteomes" id="UP001620626"/>
    </source>
</evidence>
<dbReference type="Proteomes" id="UP001620626">
    <property type="component" value="Unassembled WGS sequence"/>
</dbReference>
<reference evidence="4 5" key="1">
    <citation type="submission" date="2024-10" db="EMBL/GenBank/DDBJ databases">
        <authorList>
            <person name="Kim D."/>
        </authorList>
    </citation>
    <scope>NUCLEOTIDE SEQUENCE [LARGE SCALE GENOMIC DNA]</scope>
    <source>
        <strain evidence="4">BH-2024</strain>
    </source>
</reference>